<dbReference type="AlphaFoldDB" id="A0A840I6Y6"/>
<keyword evidence="3" id="KW-1185">Reference proteome</keyword>
<comment type="caution">
    <text evidence="2">The sequence shown here is derived from an EMBL/GenBank/DDBJ whole genome shotgun (WGS) entry which is preliminary data.</text>
</comment>
<protein>
    <submittedName>
        <fullName evidence="2">Uncharacterized protein</fullName>
    </submittedName>
</protein>
<gene>
    <name evidence="2" type="ORF">GGQ59_002802</name>
</gene>
<name>A0A840I6Y6_9PROT</name>
<evidence type="ECO:0000313" key="3">
    <source>
        <dbReference type="Proteomes" id="UP000563524"/>
    </source>
</evidence>
<dbReference type="EMBL" id="JACHOB010000007">
    <property type="protein sequence ID" value="MBB4660252.1"/>
    <property type="molecule type" value="Genomic_DNA"/>
</dbReference>
<dbReference type="Gene3D" id="3.40.50.300">
    <property type="entry name" value="P-loop containing nucleotide triphosphate hydrolases"/>
    <property type="match status" value="1"/>
</dbReference>
<sequence length="172" mass="18427">MLSFLFASRWKGNVVLTGERRDVASFDPNGTAGLIDPSRLLVATSGDRKDALWSIETSLRSGAANVVMGVLDRGPDLTESRRLMLAAEAGGTTCLLTVREPVSNCAAETRWRARFAPVESFESSRLVCELYKNKRGTSGMVFDVRVERQTGDGGLPAAPAPRPSEAGGPTGR</sequence>
<dbReference type="Proteomes" id="UP000563524">
    <property type="component" value="Unassembled WGS sequence"/>
</dbReference>
<proteinExistence type="predicted"/>
<dbReference type="InterPro" id="IPR027417">
    <property type="entry name" value="P-loop_NTPase"/>
</dbReference>
<feature type="region of interest" description="Disordered" evidence="1">
    <location>
        <begin position="149"/>
        <end position="172"/>
    </location>
</feature>
<dbReference type="SUPFAM" id="SSF52540">
    <property type="entry name" value="P-loop containing nucleoside triphosphate hydrolases"/>
    <property type="match status" value="1"/>
</dbReference>
<organism evidence="2 3">
    <name type="scientific">Parvularcula dongshanensis</name>
    <dbReference type="NCBI Taxonomy" id="1173995"/>
    <lineage>
        <taxon>Bacteria</taxon>
        <taxon>Pseudomonadati</taxon>
        <taxon>Pseudomonadota</taxon>
        <taxon>Alphaproteobacteria</taxon>
        <taxon>Parvularculales</taxon>
        <taxon>Parvularculaceae</taxon>
        <taxon>Parvularcula</taxon>
    </lineage>
</organism>
<accession>A0A840I6Y6</accession>
<evidence type="ECO:0000313" key="2">
    <source>
        <dbReference type="EMBL" id="MBB4660252.1"/>
    </source>
</evidence>
<evidence type="ECO:0000256" key="1">
    <source>
        <dbReference type="SAM" id="MobiDB-lite"/>
    </source>
</evidence>
<reference evidence="2 3" key="1">
    <citation type="submission" date="2020-08" db="EMBL/GenBank/DDBJ databases">
        <title>Genomic Encyclopedia of Type Strains, Phase IV (KMG-IV): sequencing the most valuable type-strain genomes for metagenomic binning, comparative biology and taxonomic classification.</title>
        <authorList>
            <person name="Goeker M."/>
        </authorList>
    </citation>
    <scope>NUCLEOTIDE SEQUENCE [LARGE SCALE GENOMIC DNA]</scope>
    <source>
        <strain evidence="2 3">DSM 102850</strain>
    </source>
</reference>